<feature type="transmembrane region" description="Helical" evidence="8">
    <location>
        <begin position="6"/>
        <end position="22"/>
    </location>
</feature>
<sequence>MTDSYVVVGSLLAMLATAVLFLREPKPKKDKLAEEMLRIGQQMKMYKEAAEPAPSVQQPSVEESPAYPGGRVAILFGSQTGTAEGFAEVLKAEGRKAGFQTHAIDLEDYDAASKLKDEKLVIFIMATYGEGDPTDNAVDFIDFLKDKAGNLEPKTFDSVHFTVFGLGNTQYEHYNEMGRMTDRFMEKYGAERVFHYGEGDDDASLDEDFDDWKEPLWRALRKQFIAGNSEEDTEVKQDEHKLTPPEYEYELVEIRKKQVENAPKEVKMKASTKHFFTANQAKVVVNRELRLSTAGGSTVHVELDLRGTGVTYETADNLAVLPENETRVVESLATRLDLDLDQWVALKPVAEDLHCELPFPSPSTIEDILTRYLAINSAPRHEGMKTPQSNVCIVERALFLWQEKHLQFAYEYYYTLHADRVRYLAARAVTYKPLGVTMQLATYVRKVLRWGLQTLDTFLNGDAPGTIWCDQDDKLLKNSMDLQPVSELTVADAKRLGVFEGLKA</sequence>
<comment type="cofactor">
    <cofactor evidence="1">
        <name>FMN</name>
        <dbReference type="ChEBI" id="CHEBI:58210"/>
    </cofactor>
</comment>
<accession>D0NEH9</accession>
<evidence type="ECO:0000256" key="5">
    <source>
        <dbReference type="ARBA" id="ARBA00022827"/>
    </source>
</evidence>
<dbReference type="GO" id="GO:0010181">
    <property type="term" value="F:FMN binding"/>
    <property type="evidence" value="ECO:0007669"/>
    <property type="project" value="InterPro"/>
</dbReference>
<dbReference type="KEGG" id="pif:PITG_10173"/>
<comment type="cofactor">
    <cofactor evidence="2">
        <name>FAD</name>
        <dbReference type="ChEBI" id="CHEBI:57692"/>
    </cofactor>
</comment>
<dbReference type="PROSITE" id="PS50902">
    <property type="entry name" value="FLAVODOXIN_LIKE"/>
    <property type="match status" value="1"/>
</dbReference>
<dbReference type="eggNOG" id="KOG1158">
    <property type="taxonomic scope" value="Eukaryota"/>
</dbReference>
<keyword evidence="4" id="KW-0288">FMN</keyword>
<dbReference type="GO" id="GO:0003958">
    <property type="term" value="F:NADPH-hemoprotein reductase activity"/>
    <property type="evidence" value="ECO:0007669"/>
    <property type="project" value="TreeGrafter"/>
</dbReference>
<dbReference type="Pfam" id="PF00258">
    <property type="entry name" value="Flavodoxin_1"/>
    <property type="match status" value="1"/>
</dbReference>
<dbReference type="GO" id="GO:0005829">
    <property type="term" value="C:cytosol"/>
    <property type="evidence" value="ECO:0007669"/>
    <property type="project" value="TreeGrafter"/>
</dbReference>
<dbReference type="OrthoDB" id="1856718at2759"/>
<dbReference type="STRING" id="403677.D0NEH9"/>
<dbReference type="Gene3D" id="1.20.990.10">
    <property type="entry name" value="NADPH-cytochrome p450 Reductase, Chain A, domain 3"/>
    <property type="match status" value="1"/>
</dbReference>
<organism evidence="10 11">
    <name type="scientific">Phytophthora infestans (strain T30-4)</name>
    <name type="common">Potato late blight agent</name>
    <dbReference type="NCBI Taxonomy" id="403677"/>
    <lineage>
        <taxon>Eukaryota</taxon>
        <taxon>Sar</taxon>
        <taxon>Stramenopiles</taxon>
        <taxon>Oomycota</taxon>
        <taxon>Peronosporomycetes</taxon>
        <taxon>Peronosporales</taxon>
        <taxon>Peronosporaceae</taxon>
        <taxon>Phytophthora</taxon>
    </lineage>
</organism>
<dbReference type="SUPFAM" id="SSF52218">
    <property type="entry name" value="Flavoproteins"/>
    <property type="match status" value="1"/>
</dbReference>
<evidence type="ECO:0000256" key="2">
    <source>
        <dbReference type="ARBA" id="ARBA00001974"/>
    </source>
</evidence>
<keyword evidence="7" id="KW-0560">Oxidoreductase</keyword>
<keyword evidence="6" id="KW-0521">NADP</keyword>
<dbReference type="AlphaFoldDB" id="D0NEH9"/>
<evidence type="ECO:0000259" key="9">
    <source>
        <dbReference type="PROSITE" id="PS50902"/>
    </source>
</evidence>
<evidence type="ECO:0000256" key="1">
    <source>
        <dbReference type="ARBA" id="ARBA00001917"/>
    </source>
</evidence>
<evidence type="ECO:0000256" key="4">
    <source>
        <dbReference type="ARBA" id="ARBA00022643"/>
    </source>
</evidence>
<dbReference type="RefSeq" id="XP_002902698.1">
    <property type="nucleotide sequence ID" value="XM_002902652.1"/>
</dbReference>
<proteinExistence type="predicted"/>
<evidence type="ECO:0000256" key="6">
    <source>
        <dbReference type="ARBA" id="ARBA00022857"/>
    </source>
</evidence>
<keyword evidence="5" id="KW-0274">FAD</keyword>
<keyword evidence="8" id="KW-0812">Transmembrane</keyword>
<dbReference type="HOGENOM" id="CLU_001570_17_8_1"/>
<name>D0NEH9_PHYIT</name>
<dbReference type="InterPro" id="IPR008254">
    <property type="entry name" value="Flavodoxin/NO_synth"/>
</dbReference>
<dbReference type="InParanoid" id="D0NEH9"/>
<dbReference type="PRINTS" id="PR00369">
    <property type="entry name" value="FLAVODOXIN"/>
</dbReference>
<keyword evidence="8" id="KW-0472">Membrane</keyword>
<dbReference type="EMBL" id="DS028134">
    <property type="protein sequence ID" value="EEY56624.1"/>
    <property type="molecule type" value="Genomic_DNA"/>
</dbReference>
<dbReference type="Gene3D" id="2.40.30.10">
    <property type="entry name" value="Translation factors"/>
    <property type="match status" value="1"/>
</dbReference>
<dbReference type="InterPro" id="IPR003097">
    <property type="entry name" value="CysJ-like_FAD-binding"/>
</dbReference>
<feature type="domain" description="Flavodoxin-like" evidence="9">
    <location>
        <begin position="72"/>
        <end position="217"/>
    </location>
</feature>
<dbReference type="Proteomes" id="UP000006643">
    <property type="component" value="Unassembled WGS sequence"/>
</dbReference>
<dbReference type="VEuPathDB" id="FungiDB:PITG_10173"/>
<dbReference type="PANTHER" id="PTHR19384">
    <property type="entry name" value="NITRIC OXIDE SYNTHASE-RELATED"/>
    <property type="match status" value="1"/>
</dbReference>
<evidence type="ECO:0000313" key="11">
    <source>
        <dbReference type="Proteomes" id="UP000006643"/>
    </source>
</evidence>
<keyword evidence="3" id="KW-0285">Flavoprotein</keyword>
<dbReference type="GeneID" id="9461344"/>
<dbReference type="Gene3D" id="3.40.50.360">
    <property type="match status" value="1"/>
</dbReference>
<evidence type="ECO:0000256" key="7">
    <source>
        <dbReference type="ARBA" id="ARBA00023002"/>
    </source>
</evidence>
<dbReference type="SUPFAM" id="SSF63380">
    <property type="entry name" value="Riboflavin synthase domain-like"/>
    <property type="match status" value="1"/>
</dbReference>
<dbReference type="OMA" id="INSAPRH"/>
<reference evidence="11" key="1">
    <citation type="journal article" date="2009" name="Nature">
        <title>Genome sequence and analysis of the Irish potato famine pathogen Phytophthora infestans.</title>
        <authorList>
            <consortium name="The Broad Institute Genome Sequencing Platform"/>
            <person name="Haas B.J."/>
            <person name="Kamoun S."/>
            <person name="Zody M.C."/>
            <person name="Jiang R.H."/>
            <person name="Handsaker R.E."/>
            <person name="Cano L.M."/>
            <person name="Grabherr M."/>
            <person name="Kodira C.D."/>
            <person name="Raffaele S."/>
            <person name="Torto-Alalibo T."/>
            <person name="Bozkurt T.O."/>
            <person name="Ah-Fong A.M."/>
            <person name="Alvarado L."/>
            <person name="Anderson V.L."/>
            <person name="Armstrong M.R."/>
            <person name="Avrova A."/>
            <person name="Baxter L."/>
            <person name="Beynon J."/>
            <person name="Boevink P.C."/>
            <person name="Bollmann S.R."/>
            <person name="Bos J.I."/>
            <person name="Bulone V."/>
            <person name="Cai G."/>
            <person name="Cakir C."/>
            <person name="Carrington J.C."/>
            <person name="Chawner M."/>
            <person name="Conti L."/>
            <person name="Costanzo S."/>
            <person name="Ewan R."/>
            <person name="Fahlgren N."/>
            <person name="Fischbach M.A."/>
            <person name="Fugelstad J."/>
            <person name="Gilroy E.M."/>
            <person name="Gnerre S."/>
            <person name="Green P.J."/>
            <person name="Grenville-Briggs L.J."/>
            <person name="Griffith J."/>
            <person name="Grunwald N.J."/>
            <person name="Horn K."/>
            <person name="Horner N.R."/>
            <person name="Hu C.H."/>
            <person name="Huitema E."/>
            <person name="Jeong D.H."/>
            <person name="Jones A.M."/>
            <person name="Jones J.D."/>
            <person name="Jones R.W."/>
            <person name="Karlsson E.K."/>
            <person name="Kunjeti S.G."/>
            <person name="Lamour K."/>
            <person name="Liu Z."/>
            <person name="Ma L."/>
            <person name="Maclean D."/>
            <person name="Chibucos M.C."/>
            <person name="McDonald H."/>
            <person name="McWalters J."/>
            <person name="Meijer H.J."/>
            <person name="Morgan W."/>
            <person name="Morris P.F."/>
            <person name="Munro C.A."/>
            <person name="O'Neill K."/>
            <person name="Ospina-Giraldo M."/>
            <person name="Pinzon A."/>
            <person name="Pritchard L."/>
            <person name="Ramsahoye B."/>
            <person name="Ren Q."/>
            <person name="Restrepo S."/>
            <person name="Roy S."/>
            <person name="Sadanandom A."/>
            <person name="Savidor A."/>
            <person name="Schornack S."/>
            <person name="Schwartz D.C."/>
            <person name="Schumann U.D."/>
            <person name="Schwessinger B."/>
            <person name="Seyer L."/>
            <person name="Sharpe T."/>
            <person name="Silvar C."/>
            <person name="Song J."/>
            <person name="Studholme D.J."/>
            <person name="Sykes S."/>
            <person name="Thines M."/>
            <person name="van de Vondervoort P.J."/>
            <person name="Phuntumart V."/>
            <person name="Wawra S."/>
            <person name="Weide R."/>
            <person name="Win J."/>
            <person name="Young C."/>
            <person name="Zhou S."/>
            <person name="Fry W."/>
            <person name="Meyers B.C."/>
            <person name="van West P."/>
            <person name="Ristaino J."/>
            <person name="Govers F."/>
            <person name="Birch P.R."/>
            <person name="Whisson S.C."/>
            <person name="Judelson H.S."/>
            <person name="Nusbaum C."/>
        </authorList>
    </citation>
    <scope>NUCLEOTIDE SEQUENCE [LARGE SCALE GENOMIC DNA]</scope>
    <source>
        <strain evidence="11">T30-4</strain>
    </source>
</reference>
<evidence type="ECO:0000313" key="10">
    <source>
        <dbReference type="EMBL" id="EEY56624.1"/>
    </source>
</evidence>
<dbReference type="GO" id="GO:0050660">
    <property type="term" value="F:flavin adenine dinucleotide binding"/>
    <property type="evidence" value="ECO:0007669"/>
    <property type="project" value="TreeGrafter"/>
</dbReference>
<dbReference type="InterPro" id="IPR001094">
    <property type="entry name" value="Flavdoxin-like"/>
</dbReference>
<dbReference type="PANTHER" id="PTHR19384:SF17">
    <property type="entry name" value="NADPH--CYTOCHROME P450 REDUCTASE"/>
    <property type="match status" value="1"/>
</dbReference>
<protein>
    <submittedName>
        <fullName evidence="10">NADPH-cytochrome P450 reductase, putative</fullName>
    </submittedName>
</protein>
<dbReference type="InterPro" id="IPR023173">
    <property type="entry name" value="NADPH_Cyt_P450_Rdtase_alpha"/>
</dbReference>
<dbReference type="InterPro" id="IPR029039">
    <property type="entry name" value="Flavoprotein-like_sf"/>
</dbReference>
<dbReference type="Pfam" id="PF00667">
    <property type="entry name" value="FAD_binding_1"/>
    <property type="match status" value="1"/>
</dbReference>
<evidence type="ECO:0000256" key="3">
    <source>
        <dbReference type="ARBA" id="ARBA00022630"/>
    </source>
</evidence>
<evidence type="ECO:0000256" key="8">
    <source>
        <dbReference type="SAM" id="Phobius"/>
    </source>
</evidence>
<dbReference type="InterPro" id="IPR017938">
    <property type="entry name" value="Riboflavin_synthase-like_b-brl"/>
</dbReference>
<gene>
    <name evidence="10" type="ORF">PITG_10173</name>
</gene>
<keyword evidence="8" id="KW-1133">Transmembrane helix</keyword>
<dbReference type="FunCoup" id="D0NEH9">
    <property type="interactions" value="358"/>
</dbReference>
<keyword evidence="11" id="KW-1185">Reference proteome</keyword>